<dbReference type="EMBL" id="BKCJ011233481">
    <property type="protein sequence ID" value="GFD07742.1"/>
    <property type="molecule type" value="Genomic_DNA"/>
</dbReference>
<sequence length="108" mass="12263">MWAGAILFGENDDFEDDSKGVDEEEAWEVNEEWLMAPVTPPSVPDQQTVAQRNETVVELTQQVQALQIDVHQRDTQFQQLQTTVTEMGSRESTLTQCILGLERWIAAL</sequence>
<feature type="region of interest" description="Disordered" evidence="1">
    <location>
        <begin position="1"/>
        <end position="20"/>
    </location>
</feature>
<organism evidence="2">
    <name type="scientific">Tanacetum cinerariifolium</name>
    <name type="common">Dalmatian daisy</name>
    <name type="synonym">Chrysanthemum cinerariifolium</name>
    <dbReference type="NCBI Taxonomy" id="118510"/>
    <lineage>
        <taxon>Eukaryota</taxon>
        <taxon>Viridiplantae</taxon>
        <taxon>Streptophyta</taxon>
        <taxon>Embryophyta</taxon>
        <taxon>Tracheophyta</taxon>
        <taxon>Spermatophyta</taxon>
        <taxon>Magnoliopsida</taxon>
        <taxon>eudicotyledons</taxon>
        <taxon>Gunneridae</taxon>
        <taxon>Pentapetalae</taxon>
        <taxon>asterids</taxon>
        <taxon>campanulids</taxon>
        <taxon>Asterales</taxon>
        <taxon>Asteraceae</taxon>
        <taxon>Asteroideae</taxon>
        <taxon>Anthemideae</taxon>
        <taxon>Anthemidinae</taxon>
        <taxon>Tanacetum</taxon>
    </lineage>
</organism>
<proteinExistence type="predicted"/>
<feature type="compositionally biased region" description="Acidic residues" evidence="1">
    <location>
        <begin position="10"/>
        <end position="20"/>
    </location>
</feature>
<reference evidence="2" key="1">
    <citation type="journal article" date="2019" name="Sci. Rep.">
        <title>Draft genome of Tanacetum cinerariifolium, the natural source of mosquito coil.</title>
        <authorList>
            <person name="Yamashiro T."/>
            <person name="Shiraishi A."/>
            <person name="Satake H."/>
            <person name="Nakayama K."/>
        </authorList>
    </citation>
    <scope>NUCLEOTIDE SEQUENCE</scope>
</reference>
<accession>A0A699TB26</accession>
<comment type="caution">
    <text evidence="2">The sequence shown here is derived from an EMBL/GenBank/DDBJ whole genome shotgun (WGS) entry which is preliminary data.</text>
</comment>
<evidence type="ECO:0000313" key="2">
    <source>
        <dbReference type="EMBL" id="GFD07742.1"/>
    </source>
</evidence>
<protein>
    <submittedName>
        <fullName evidence="2">Uncharacterized protein</fullName>
    </submittedName>
</protein>
<dbReference type="AlphaFoldDB" id="A0A699TB26"/>
<evidence type="ECO:0000256" key="1">
    <source>
        <dbReference type="SAM" id="MobiDB-lite"/>
    </source>
</evidence>
<gene>
    <name evidence="2" type="ORF">Tci_879711</name>
</gene>
<name>A0A699TB26_TANCI</name>